<evidence type="ECO:0000256" key="1">
    <source>
        <dbReference type="ARBA" id="ARBA00004202"/>
    </source>
</evidence>
<evidence type="ECO:0000313" key="8">
    <source>
        <dbReference type="Proteomes" id="UP000199700"/>
    </source>
</evidence>
<dbReference type="InterPro" id="IPR017871">
    <property type="entry name" value="ABC_transporter-like_CS"/>
</dbReference>
<dbReference type="InterPro" id="IPR027417">
    <property type="entry name" value="P-loop_NTPase"/>
</dbReference>
<sequence length="293" mass="31923">MTSNTLIEAKELSVRYGDFIAVDRLSLAIAQGELYALLGTNGAGKTSTLETLQGHRGPSSGRVAVFGADPRDIKKVRPRTGIMLQESGFAPTLKVAETVQLFGDLSGRIDDARRVVDVAGLSDKANVRVSQLSGGEKRKLDFATAIFGNPELIFLDEPTVGLDIGARDQLWAAINEIRDQGCTIVLTTHYLEEAEQYANRIGLMHHGKIQMEGCFSDLASSFPAKIHFEAAAEKAAIPFPVEAEGPYAWAISTENAERDVFELQSWARQQGIGIHGLSVRRANLDDIFRTLSH</sequence>
<protein>
    <submittedName>
        <fullName evidence="7">ABC-2 type transport system ATP-binding protein</fullName>
    </submittedName>
</protein>
<dbReference type="AlphaFoldDB" id="A0A1H1QD03"/>
<keyword evidence="3" id="KW-0547">Nucleotide-binding</keyword>
<dbReference type="SUPFAM" id="SSF52540">
    <property type="entry name" value="P-loop containing nucleoside triphosphate hydrolases"/>
    <property type="match status" value="1"/>
</dbReference>
<dbReference type="GO" id="GO:0005886">
    <property type="term" value="C:plasma membrane"/>
    <property type="evidence" value="ECO:0007669"/>
    <property type="project" value="UniProtKB-SubCell"/>
</dbReference>
<dbReference type="PANTHER" id="PTHR42711:SF17">
    <property type="entry name" value="ABC TRANSPORTER ATP-BINDING PROTEIN"/>
    <property type="match status" value="1"/>
</dbReference>
<keyword evidence="8" id="KW-1185">Reference proteome</keyword>
<organism evidence="7 8">
    <name type="scientific">Brevibacterium sandarakinum</name>
    <dbReference type="NCBI Taxonomy" id="629680"/>
    <lineage>
        <taxon>Bacteria</taxon>
        <taxon>Bacillati</taxon>
        <taxon>Actinomycetota</taxon>
        <taxon>Actinomycetes</taxon>
        <taxon>Micrococcales</taxon>
        <taxon>Brevibacteriaceae</taxon>
        <taxon>Brevibacterium</taxon>
    </lineage>
</organism>
<dbReference type="SMART" id="SM00382">
    <property type="entry name" value="AAA"/>
    <property type="match status" value="1"/>
</dbReference>
<dbReference type="STRING" id="629680.SAMN04489751_1496"/>
<dbReference type="EMBL" id="LT629739">
    <property type="protein sequence ID" value="SDS21421.1"/>
    <property type="molecule type" value="Genomic_DNA"/>
</dbReference>
<dbReference type="PANTHER" id="PTHR42711">
    <property type="entry name" value="ABC TRANSPORTER ATP-BINDING PROTEIN"/>
    <property type="match status" value="1"/>
</dbReference>
<keyword evidence="4 7" id="KW-0067">ATP-binding</keyword>
<dbReference type="Proteomes" id="UP000199700">
    <property type="component" value="Chromosome"/>
</dbReference>
<evidence type="ECO:0000256" key="3">
    <source>
        <dbReference type="ARBA" id="ARBA00022741"/>
    </source>
</evidence>
<dbReference type="PROSITE" id="PS50893">
    <property type="entry name" value="ABC_TRANSPORTER_2"/>
    <property type="match status" value="1"/>
</dbReference>
<dbReference type="Pfam" id="PF00005">
    <property type="entry name" value="ABC_tran"/>
    <property type="match status" value="1"/>
</dbReference>
<evidence type="ECO:0000256" key="4">
    <source>
        <dbReference type="ARBA" id="ARBA00022840"/>
    </source>
</evidence>
<reference evidence="7" key="1">
    <citation type="submission" date="2016-10" db="EMBL/GenBank/DDBJ databases">
        <authorList>
            <person name="Varghese N."/>
            <person name="Submissions S."/>
        </authorList>
    </citation>
    <scope>NUCLEOTIDE SEQUENCE [LARGE SCALE GENOMIC DNA]</scope>
    <source>
        <strain evidence="7">DSM 22082</strain>
    </source>
</reference>
<evidence type="ECO:0000256" key="5">
    <source>
        <dbReference type="ARBA" id="ARBA00023251"/>
    </source>
</evidence>
<evidence type="ECO:0000256" key="2">
    <source>
        <dbReference type="ARBA" id="ARBA00022448"/>
    </source>
</evidence>
<evidence type="ECO:0000259" key="6">
    <source>
        <dbReference type="PROSITE" id="PS50893"/>
    </source>
</evidence>
<dbReference type="Gene3D" id="3.40.50.300">
    <property type="entry name" value="P-loop containing nucleotide triphosphate hydrolases"/>
    <property type="match status" value="1"/>
</dbReference>
<dbReference type="GO" id="GO:0005524">
    <property type="term" value="F:ATP binding"/>
    <property type="evidence" value="ECO:0007669"/>
    <property type="project" value="UniProtKB-KW"/>
</dbReference>
<accession>A0A1H1QD03</accession>
<dbReference type="GO" id="GO:0016887">
    <property type="term" value="F:ATP hydrolysis activity"/>
    <property type="evidence" value="ECO:0007669"/>
    <property type="project" value="InterPro"/>
</dbReference>
<keyword evidence="5" id="KW-0046">Antibiotic resistance</keyword>
<feature type="domain" description="ABC transporter" evidence="6">
    <location>
        <begin position="7"/>
        <end position="231"/>
    </location>
</feature>
<dbReference type="InterPro" id="IPR050763">
    <property type="entry name" value="ABC_transporter_ATP-binding"/>
</dbReference>
<dbReference type="OrthoDB" id="9804819at2"/>
<keyword evidence="2" id="KW-0813">Transport</keyword>
<dbReference type="GO" id="GO:0046677">
    <property type="term" value="P:response to antibiotic"/>
    <property type="evidence" value="ECO:0007669"/>
    <property type="project" value="UniProtKB-KW"/>
</dbReference>
<dbReference type="InterPro" id="IPR003439">
    <property type="entry name" value="ABC_transporter-like_ATP-bd"/>
</dbReference>
<proteinExistence type="predicted"/>
<comment type="subcellular location">
    <subcellularLocation>
        <location evidence="1">Cell membrane</location>
        <topology evidence="1">Peripheral membrane protein</topology>
    </subcellularLocation>
</comment>
<dbReference type="InterPro" id="IPR003593">
    <property type="entry name" value="AAA+_ATPase"/>
</dbReference>
<dbReference type="PROSITE" id="PS00211">
    <property type="entry name" value="ABC_TRANSPORTER_1"/>
    <property type="match status" value="1"/>
</dbReference>
<dbReference type="CDD" id="cd03230">
    <property type="entry name" value="ABC_DR_subfamily_A"/>
    <property type="match status" value="1"/>
</dbReference>
<dbReference type="RefSeq" id="WP_092104463.1">
    <property type="nucleotide sequence ID" value="NZ_LT629739.1"/>
</dbReference>
<evidence type="ECO:0000313" key="7">
    <source>
        <dbReference type="EMBL" id="SDS21421.1"/>
    </source>
</evidence>
<gene>
    <name evidence="7" type="ORF">SAMN04489751_1496</name>
</gene>
<name>A0A1H1QD03_BRESA</name>